<dbReference type="EMBL" id="QFFZ01000019">
    <property type="protein sequence ID" value="TEB10980.1"/>
    <property type="molecule type" value="Genomic_DNA"/>
</dbReference>
<evidence type="ECO:0000256" key="3">
    <source>
        <dbReference type="ARBA" id="ARBA00022989"/>
    </source>
</evidence>
<keyword evidence="8" id="KW-1185">Reference proteome</keyword>
<dbReference type="Proteomes" id="UP000297597">
    <property type="component" value="Unassembled WGS sequence"/>
</dbReference>
<proteinExistence type="inferred from homology"/>
<dbReference type="InterPro" id="IPR000515">
    <property type="entry name" value="MetI-like"/>
</dbReference>
<comment type="subcellular location">
    <subcellularLocation>
        <location evidence="5">Cell membrane</location>
        <topology evidence="5">Multi-pass membrane protein</topology>
    </subcellularLocation>
    <subcellularLocation>
        <location evidence="1">Membrane</location>
        <topology evidence="1">Multi-pass membrane protein</topology>
    </subcellularLocation>
</comment>
<organism evidence="7 8">
    <name type="scientific">Pelotomaculum propionicicum</name>
    <dbReference type="NCBI Taxonomy" id="258475"/>
    <lineage>
        <taxon>Bacteria</taxon>
        <taxon>Bacillati</taxon>
        <taxon>Bacillota</taxon>
        <taxon>Clostridia</taxon>
        <taxon>Eubacteriales</taxon>
        <taxon>Desulfotomaculaceae</taxon>
        <taxon>Pelotomaculum</taxon>
    </lineage>
</organism>
<evidence type="ECO:0000256" key="4">
    <source>
        <dbReference type="ARBA" id="ARBA00023136"/>
    </source>
</evidence>
<protein>
    <submittedName>
        <fullName evidence="7">Dipeptide transport system permease protein DppB</fullName>
    </submittedName>
</protein>
<evidence type="ECO:0000313" key="7">
    <source>
        <dbReference type="EMBL" id="TEB10980.1"/>
    </source>
</evidence>
<comment type="caution">
    <text evidence="7">The sequence shown here is derived from an EMBL/GenBank/DDBJ whole genome shotgun (WGS) entry which is preliminary data.</text>
</comment>
<keyword evidence="5" id="KW-0813">Transport</keyword>
<comment type="similarity">
    <text evidence="5">Belongs to the binding-protein-dependent transport system permease family.</text>
</comment>
<dbReference type="AlphaFoldDB" id="A0A4Y7RQF8"/>
<feature type="transmembrane region" description="Helical" evidence="5">
    <location>
        <begin position="258"/>
        <end position="281"/>
    </location>
</feature>
<keyword evidence="3 5" id="KW-1133">Transmembrane helix</keyword>
<dbReference type="Gene3D" id="1.10.3720.10">
    <property type="entry name" value="MetI-like"/>
    <property type="match status" value="1"/>
</dbReference>
<evidence type="ECO:0000259" key="6">
    <source>
        <dbReference type="PROSITE" id="PS50928"/>
    </source>
</evidence>
<evidence type="ECO:0000256" key="2">
    <source>
        <dbReference type="ARBA" id="ARBA00022692"/>
    </source>
</evidence>
<gene>
    <name evidence="7" type="primary">dppB</name>
    <name evidence="7" type="ORF">Pmgp_01996</name>
</gene>
<dbReference type="CDD" id="cd06261">
    <property type="entry name" value="TM_PBP2"/>
    <property type="match status" value="1"/>
</dbReference>
<evidence type="ECO:0000313" key="8">
    <source>
        <dbReference type="Proteomes" id="UP000297597"/>
    </source>
</evidence>
<keyword evidence="2 5" id="KW-0812">Transmembrane</keyword>
<feature type="transmembrane region" description="Helical" evidence="5">
    <location>
        <begin position="159"/>
        <end position="181"/>
    </location>
</feature>
<name>A0A4Y7RQF8_9FIRM</name>
<dbReference type="GO" id="GO:0005886">
    <property type="term" value="C:plasma membrane"/>
    <property type="evidence" value="ECO:0007669"/>
    <property type="project" value="UniProtKB-SubCell"/>
</dbReference>
<evidence type="ECO:0000256" key="5">
    <source>
        <dbReference type="RuleBase" id="RU363032"/>
    </source>
</evidence>
<accession>A0A4Y7RQF8</accession>
<evidence type="ECO:0000256" key="1">
    <source>
        <dbReference type="ARBA" id="ARBA00004141"/>
    </source>
</evidence>
<sequence>MFVSASDLHVLNTVLPEETFNSFKEYYAPEKPVAEQLAIYIKNLVRFDLGSSFYYKMPVAEIIAGRIGWTLLLSFVSISISALLGIPMGLNAARRGGRGGKYLLSCFMALQSLPVFVLAIVFQLLFCFKFHIFPSGGAYTLGMNANIIDLSVDVVKHSVLPVIILVLVELPPIFSLTYNVCARTKEEPYVEMARYFNLSDRLIKFKYVLKNSLPEILSKMNIQFLYAISGILFVEVVFSYPGIGTLLKVAASSRDYPLLQGILLITGFYGVVINLIFELIIKKVNPRF</sequence>
<feature type="transmembrane region" description="Helical" evidence="5">
    <location>
        <begin position="102"/>
        <end position="126"/>
    </location>
</feature>
<dbReference type="PROSITE" id="PS50928">
    <property type="entry name" value="ABC_TM1"/>
    <property type="match status" value="1"/>
</dbReference>
<dbReference type="PANTHER" id="PTHR43376:SF1">
    <property type="entry name" value="OLIGOPEPTIDE TRANSPORT SYSTEM PERMEASE PROTEIN"/>
    <property type="match status" value="1"/>
</dbReference>
<dbReference type="SUPFAM" id="SSF161098">
    <property type="entry name" value="MetI-like"/>
    <property type="match status" value="1"/>
</dbReference>
<feature type="transmembrane region" description="Helical" evidence="5">
    <location>
        <begin position="67"/>
        <end position="90"/>
    </location>
</feature>
<feature type="domain" description="ABC transmembrane type-1" evidence="6">
    <location>
        <begin position="67"/>
        <end position="281"/>
    </location>
</feature>
<reference evidence="7 8" key="1">
    <citation type="journal article" date="2018" name="Environ. Microbiol.">
        <title>Novel energy conservation strategies and behaviour of Pelotomaculum schinkii driving syntrophic propionate catabolism.</title>
        <authorList>
            <person name="Hidalgo-Ahumada C.A.P."/>
            <person name="Nobu M.K."/>
            <person name="Narihiro T."/>
            <person name="Tamaki H."/>
            <person name="Liu W.T."/>
            <person name="Kamagata Y."/>
            <person name="Stams A.J.M."/>
            <person name="Imachi H."/>
            <person name="Sousa D.Z."/>
        </authorList>
    </citation>
    <scope>NUCLEOTIDE SEQUENCE [LARGE SCALE GENOMIC DNA]</scope>
    <source>
        <strain evidence="7 8">MGP</strain>
    </source>
</reference>
<dbReference type="GO" id="GO:0055085">
    <property type="term" value="P:transmembrane transport"/>
    <property type="evidence" value="ECO:0007669"/>
    <property type="project" value="InterPro"/>
</dbReference>
<keyword evidence="4 5" id="KW-0472">Membrane</keyword>
<dbReference type="RefSeq" id="WP_192902878.1">
    <property type="nucleotide sequence ID" value="NZ_QFFZ01000019.1"/>
</dbReference>
<feature type="transmembrane region" description="Helical" evidence="5">
    <location>
        <begin position="224"/>
        <end position="243"/>
    </location>
</feature>
<dbReference type="Pfam" id="PF00528">
    <property type="entry name" value="BPD_transp_1"/>
    <property type="match status" value="1"/>
</dbReference>
<dbReference type="PANTHER" id="PTHR43376">
    <property type="entry name" value="OLIGOPEPTIDE TRANSPORT SYSTEM PERMEASE PROTEIN"/>
    <property type="match status" value="1"/>
</dbReference>
<dbReference type="InterPro" id="IPR035906">
    <property type="entry name" value="MetI-like_sf"/>
</dbReference>